<name>A0A0D0KMG2_9PSED</name>
<dbReference type="PROSITE" id="PS51257">
    <property type="entry name" value="PROKAR_LIPOPROTEIN"/>
    <property type="match status" value="1"/>
</dbReference>
<dbReference type="Proteomes" id="UP000032068">
    <property type="component" value="Unassembled WGS sequence"/>
</dbReference>
<dbReference type="EMBL" id="JXQW01000025">
    <property type="protein sequence ID" value="KIQ00720.1"/>
    <property type="molecule type" value="Genomic_DNA"/>
</dbReference>
<organism evidence="1 2">
    <name type="scientific">Pseudomonas fulva</name>
    <dbReference type="NCBI Taxonomy" id="47880"/>
    <lineage>
        <taxon>Bacteria</taxon>
        <taxon>Pseudomonadati</taxon>
        <taxon>Pseudomonadota</taxon>
        <taxon>Gammaproteobacteria</taxon>
        <taxon>Pseudomonadales</taxon>
        <taxon>Pseudomonadaceae</taxon>
        <taxon>Pseudomonas</taxon>
    </lineage>
</organism>
<evidence type="ECO:0000313" key="2">
    <source>
        <dbReference type="Proteomes" id="UP000032068"/>
    </source>
</evidence>
<evidence type="ECO:0000313" key="1">
    <source>
        <dbReference type="EMBL" id="KIQ00720.1"/>
    </source>
</evidence>
<protein>
    <recommendedName>
        <fullName evidence="3">Lipoprotein</fullName>
    </recommendedName>
</protein>
<gene>
    <name evidence="1" type="ORF">RU08_10230</name>
</gene>
<proteinExistence type="predicted"/>
<dbReference type="RefSeq" id="WP_373565144.1">
    <property type="nucleotide sequence ID" value="NZ_JXQW01000025.1"/>
</dbReference>
<reference evidence="1 2" key="1">
    <citation type="submission" date="2014-12" db="EMBL/GenBank/DDBJ databases">
        <title>16Stimator: statistical estimation of ribosomal gene copy numbers from draft genome assemblies.</title>
        <authorList>
            <person name="Perisin M.A."/>
            <person name="Vetter M."/>
            <person name="Gilbert J.A."/>
            <person name="Bergelson J."/>
        </authorList>
    </citation>
    <scope>NUCLEOTIDE SEQUENCE [LARGE SCALE GENOMIC DNA]</scope>
    <source>
        <strain evidence="1 2">MEJ086</strain>
    </source>
</reference>
<accession>A0A0D0KMG2</accession>
<comment type="caution">
    <text evidence="1">The sequence shown here is derived from an EMBL/GenBank/DDBJ whole genome shotgun (WGS) entry which is preliminary data.</text>
</comment>
<evidence type="ECO:0008006" key="3">
    <source>
        <dbReference type="Google" id="ProtNLM"/>
    </source>
</evidence>
<dbReference type="AlphaFoldDB" id="A0A0D0KMG2"/>
<sequence>MKSVKPIRETCLAMALIAVSACSTVNTKKGNDVEEAAKLLIGQPASNAFAVFGEPDHGMGPSPYGSGGFYAWNRLQTHLSPEKEFIKTGVEYVGEQQTWVTIGGQGATGIMPAYSQPVYRDVGYYDNVTIVDYFCNITLFTDSKDIINNVTVIDCEDKR</sequence>